<feature type="compositionally biased region" description="Basic and acidic residues" evidence="1">
    <location>
        <begin position="87"/>
        <end position="97"/>
    </location>
</feature>
<feature type="region of interest" description="Disordered" evidence="1">
    <location>
        <begin position="1"/>
        <end position="77"/>
    </location>
</feature>
<accession>A0AAU9LID2</accession>
<gene>
    <name evidence="2" type="ORF">LVIROSA_LOCUS1308</name>
</gene>
<protein>
    <submittedName>
        <fullName evidence="2">Uncharacterized protein</fullName>
    </submittedName>
</protein>
<comment type="caution">
    <text evidence="2">The sequence shown here is derived from an EMBL/GenBank/DDBJ whole genome shotgun (WGS) entry which is preliminary data.</text>
</comment>
<evidence type="ECO:0000313" key="2">
    <source>
        <dbReference type="EMBL" id="CAH1413342.1"/>
    </source>
</evidence>
<dbReference type="AlphaFoldDB" id="A0AAU9LID2"/>
<keyword evidence="3" id="KW-1185">Reference proteome</keyword>
<evidence type="ECO:0000256" key="1">
    <source>
        <dbReference type="SAM" id="MobiDB-lite"/>
    </source>
</evidence>
<evidence type="ECO:0000313" key="3">
    <source>
        <dbReference type="Proteomes" id="UP001157418"/>
    </source>
</evidence>
<dbReference type="Proteomes" id="UP001157418">
    <property type="component" value="Unassembled WGS sequence"/>
</dbReference>
<dbReference type="EMBL" id="CAKMRJ010000001">
    <property type="protein sequence ID" value="CAH1413342.1"/>
    <property type="molecule type" value="Genomic_DNA"/>
</dbReference>
<feature type="compositionally biased region" description="Basic and acidic residues" evidence="1">
    <location>
        <begin position="39"/>
        <end position="51"/>
    </location>
</feature>
<organism evidence="2 3">
    <name type="scientific">Lactuca virosa</name>
    <dbReference type="NCBI Taxonomy" id="75947"/>
    <lineage>
        <taxon>Eukaryota</taxon>
        <taxon>Viridiplantae</taxon>
        <taxon>Streptophyta</taxon>
        <taxon>Embryophyta</taxon>
        <taxon>Tracheophyta</taxon>
        <taxon>Spermatophyta</taxon>
        <taxon>Magnoliopsida</taxon>
        <taxon>eudicotyledons</taxon>
        <taxon>Gunneridae</taxon>
        <taxon>Pentapetalae</taxon>
        <taxon>asterids</taxon>
        <taxon>campanulids</taxon>
        <taxon>Asterales</taxon>
        <taxon>Asteraceae</taxon>
        <taxon>Cichorioideae</taxon>
        <taxon>Cichorieae</taxon>
        <taxon>Lactucinae</taxon>
        <taxon>Lactuca</taxon>
    </lineage>
</organism>
<reference evidence="2 3" key="1">
    <citation type="submission" date="2022-01" db="EMBL/GenBank/DDBJ databases">
        <authorList>
            <person name="Xiong W."/>
            <person name="Schranz E."/>
        </authorList>
    </citation>
    <scope>NUCLEOTIDE SEQUENCE [LARGE SCALE GENOMIC DNA]</scope>
</reference>
<name>A0AAU9LID2_9ASTR</name>
<proteinExistence type="predicted"/>
<sequence>MLHRLEGVSDQGLNQKQGGEGVSSGSRKEEPKASVNPVVKKEPKLKEKLFSEEPIIDNEEEEVPDEEELKRRKVREAKLDEHQRIIQEAEEKERAEKVTGPIKTDSFPNAKFKVAREHKYYHQFPPTTTPVLLSPRTAGEPTSPPTTGEQLPIDLEAPVVCISTILASVIWFSPPDL</sequence>
<feature type="region of interest" description="Disordered" evidence="1">
    <location>
        <begin position="125"/>
        <end position="151"/>
    </location>
</feature>
<feature type="compositionally biased region" description="Acidic residues" evidence="1">
    <location>
        <begin position="54"/>
        <end position="67"/>
    </location>
</feature>
<feature type="region of interest" description="Disordered" evidence="1">
    <location>
        <begin position="87"/>
        <end position="106"/>
    </location>
</feature>